<feature type="transmembrane region" description="Helical" evidence="8">
    <location>
        <begin position="257"/>
        <end position="278"/>
    </location>
</feature>
<feature type="transmembrane region" description="Helical" evidence="8">
    <location>
        <begin position="152"/>
        <end position="174"/>
    </location>
</feature>
<feature type="transmembrane region" description="Helical" evidence="8">
    <location>
        <begin position="33"/>
        <end position="54"/>
    </location>
</feature>
<evidence type="ECO:0000256" key="6">
    <source>
        <dbReference type="ARBA" id="ARBA00023136"/>
    </source>
</evidence>
<proteinExistence type="inferred from homology"/>
<feature type="transmembrane region" description="Helical" evidence="8">
    <location>
        <begin position="66"/>
        <end position="84"/>
    </location>
</feature>
<dbReference type="InterPro" id="IPR024041">
    <property type="entry name" value="NH4_transpt_AmtB-like_dom"/>
</dbReference>
<dbReference type="GO" id="GO:0005886">
    <property type="term" value="C:plasma membrane"/>
    <property type="evidence" value="ECO:0007669"/>
    <property type="project" value="UniProtKB-SubCell"/>
</dbReference>
<feature type="transmembrane region" description="Helical" evidence="8">
    <location>
        <begin position="344"/>
        <end position="369"/>
    </location>
</feature>
<dbReference type="GO" id="GO:0019740">
    <property type="term" value="P:nitrogen utilization"/>
    <property type="evidence" value="ECO:0007669"/>
    <property type="project" value="UniProtKB-ARBA"/>
</dbReference>
<dbReference type="RefSeq" id="XP_031852265.1">
    <property type="nucleotide sequence ID" value="XM_031996374.1"/>
</dbReference>
<keyword evidence="7 8" id="KW-0924">Ammonia transport</keyword>
<evidence type="ECO:0000256" key="8">
    <source>
        <dbReference type="RuleBase" id="RU362002"/>
    </source>
</evidence>
<dbReference type="InterPro" id="IPR018047">
    <property type="entry name" value="Ammonium_transpt_CS"/>
</dbReference>
<reference evidence="11 12" key="1">
    <citation type="submission" date="2019-09" db="EMBL/GenBank/DDBJ databases">
        <authorList>
            <person name="Brejova B."/>
        </authorList>
    </citation>
    <scope>NUCLEOTIDE SEQUENCE [LARGE SCALE GENOMIC DNA]</scope>
</reference>
<dbReference type="GeneID" id="43580474"/>
<feature type="domain" description="Ammonium transporter AmtB-like" evidence="10">
    <location>
        <begin position="34"/>
        <end position="439"/>
    </location>
</feature>
<feature type="transmembrane region" description="Helical" evidence="8">
    <location>
        <begin position="118"/>
        <end position="140"/>
    </location>
</feature>
<evidence type="ECO:0000313" key="11">
    <source>
        <dbReference type="EMBL" id="VVT47321.1"/>
    </source>
</evidence>
<dbReference type="InterPro" id="IPR001905">
    <property type="entry name" value="Ammonium_transpt"/>
</dbReference>
<feature type="transmembrane region" description="Helical" evidence="8">
    <location>
        <begin position="389"/>
        <end position="412"/>
    </location>
</feature>
<dbReference type="Proteomes" id="UP000398389">
    <property type="component" value="Unassembled WGS sequence"/>
</dbReference>
<keyword evidence="12" id="KW-1185">Reference proteome</keyword>
<keyword evidence="3 8" id="KW-0813">Transport</keyword>
<dbReference type="AlphaFoldDB" id="A0A5E8BCX3"/>
<dbReference type="PROSITE" id="PS01219">
    <property type="entry name" value="AMMONIUM_TRANSP"/>
    <property type="match status" value="1"/>
</dbReference>
<comment type="similarity">
    <text evidence="2 8">Belongs to the ammonia transporter channel (TC 1.A.11.2) family.</text>
</comment>
<feature type="transmembrane region" description="Helical" evidence="8">
    <location>
        <begin position="312"/>
        <end position="332"/>
    </location>
</feature>
<dbReference type="InterPro" id="IPR029020">
    <property type="entry name" value="Ammonium/urea_transptr"/>
</dbReference>
<feature type="transmembrane region" description="Helical" evidence="8">
    <location>
        <begin position="227"/>
        <end position="245"/>
    </location>
</feature>
<evidence type="ECO:0000259" key="10">
    <source>
        <dbReference type="Pfam" id="PF00909"/>
    </source>
</evidence>
<keyword evidence="6 8" id="KW-0472">Membrane</keyword>
<dbReference type="PANTHER" id="PTHR43029">
    <property type="entry name" value="AMMONIUM TRANSPORTER MEP2"/>
    <property type="match status" value="1"/>
</dbReference>
<dbReference type="GO" id="GO:0008519">
    <property type="term" value="F:ammonium channel activity"/>
    <property type="evidence" value="ECO:0007669"/>
    <property type="project" value="InterPro"/>
</dbReference>
<dbReference type="OrthoDB" id="534912at2759"/>
<evidence type="ECO:0000256" key="5">
    <source>
        <dbReference type="ARBA" id="ARBA00022989"/>
    </source>
</evidence>
<dbReference type="Gene3D" id="1.10.3430.10">
    <property type="entry name" value="Ammonium transporter AmtB like domains"/>
    <property type="match status" value="1"/>
</dbReference>
<evidence type="ECO:0000256" key="1">
    <source>
        <dbReference type="ARBA" id="ARBA00004141"/>
    </source>
</evidence>
<name>A0A5E8BCX3_9ASCO</name>
<dbReference type="FunFam" id="1.10.3430.10:FF:000003">
    <property type="entry name" value="Ammonium transporter"/>
    <property type="match status" value="1"/>
</dbReference>
<dbReference type="NCBIfam" id="TIGR00836">
    <property type="entry name" value="amt"/>
    <property type="match status" value="1"/>
</dbReference>
<protein>
    <recommendedName>
        <fullName evidence="8">Ammonium transporter</fullName>
    </recommendedName>
</protein>
<evidence type="ECO:0000256" key="2">
    <source>
        <dbReference type="ARBA" id="ARBA00005887"/>
    </source>
</evidence>
<feature type="region of interest" description="Disordered" evidence="9">
    <location>
        <begin position="478"/>
        <end position="501"/>
    </location>
</feature>
<evidence type="ECO:0000256" key="3">
    <source>
        <dbReference type="ARBA" id="ARBA00022448"/>
    </source>
</evidence>
<organism evidence="11 12">
    <name type="scientific">Magnusiomyces paraingens</name>
    <dbReference type="NCBI Taxonomy" id="2606893"/>
    <lineage>
        <taxon>Eukaryota</taxon>
        <taxon>Fungi</taxon>
        <taxon>Dikarya</taxon>
        <taxon>Ascomycota</taxon>
        <taxon>Saccharomycotina</taxon>
        <taxon>Dipodascomycetes</taxon>
        <taxon>Dipodascales</taxon>
        <taxon>Dipodascaceae</taxon>
        <taxon>Magnusiomyces</taxon>
    </lineage>
</organism>
<keyword evidence="4 8" id="KW-0812">Transmembrane</keyword>
<evidence type="ECO:0000313" key="12">
    <source>
        <dbReference type="Proteomes" id="UP000398389"/>
    </source>
</evidence>
<evidence type="ECO:0000256" key="7">
    <source>
        <dbReference type="ARBA" id="ARBA00023177"/>
    </source>
</evidence>
<sequence length="501" mass="54093">MSDAASATDLPTTGTGGDSLTQDLNVRFDYGSMAWIFTSSALVWIMIPGIGLLYSGLSRKKNAISLLWQCIMAASLIAFQWFFWGYSLTFSHKGGAFLGKLDNFCLMKVLGAPSVVPYVPDVVFCFYQGMFACVTGIIMLGGANERAKLGPMMLYLFIWMTVVYAPIACWTWGPKGWLVVLGSLDYAGGGPVHMSSGAGALAYAFVCGRRYDPEATKSSLPMFKPNSVTSAVFGTIFLWFGWFGFNGGSTGNASIRSGYALLNTNLAAGCGALTWLFVDYFRFERKWTTIGMCSGAVAGLVGITPGAGYVPIYFSVPIGMVAAIGCNYATTLKYFFRIDDGLDVFALHGVGGFLGSFMTGLFAADYVAALDGTSIKGGWINHHWKQVGYQMSGAVSILAWSFGVSTFILTIMKYIPFMSLRLTQEQEVLGTDLAEIGEQDDWLPENVILPPGFKTFQPVDAATSSPVMGVEVDENGITPLPYSTTPPMTTMAPDKEKTHTD</sequence>
<comment type="subcellular location">
    <subcellularLocation>
        <location evidence="8">Cell membrane</location>
        <topology evidence="8">Multi-pass membrane protein</topology>
    </subcellularLocation>
    <subcellularLocation>
        <location evidence="1">Membrane</location>
        <topology evidence="1">Multi-pass membrane protein</topology>
    </subcellularLocation>
</comment>
<dbReference type="SUPFAM" id="SSF111352">
    <property type="entry name" value="Ammonium transporter"/>
    <property type="match status" value="1"/>
</dbReference>
<dbReference type="PANTHER" id="PTHR43029:SF10">
    <property type="entry name" value="AMMONIUM TRANSPORTER MEP2"/>
    <property type="match status" value="1"/>
</dbReference>
<gene>
    <name evidence="11" type="ORF">SAPINGB_P001653</name>
</gene>
<dbReference type="Pfam" id="PF00909">
    <property type="entry name" value="Ammonium_transp"/>
    <property type="match status" value="1"/>
</dbReference>
<dbReference type="EMBL" id="CABVLU010000001">
    <property type="protein sequence ID" value="VVT47321.1"/>
    <property type="molecule type" value="Genomic_DNA"/>
</dbReference>
<evidence type="ECO:0000256" key="4">
    <source>
        <dbReference type="ARBA" id="ARBA00022692"/>
    </source>
</evidence>
<feature type="transmembrane region" description="Helical" evidence="8">
    <location>
        <begin position="186"/>
        <end position="206"/>
    </location>
</feature>
<evidence type="ECO:0000256" key="9">
    <source>
        <dbReference type="SAM" id="MobiDB-lite"/>
    </source>
</evidence>
<keyword evidence="5 8" id="KW-1133">Transmembrane helix</keyword>
<feature type="transmembrane region" description="Helical" evidence="8">
    <location>
        <begin position="287"/>
        <end position="306"/>
    </location>
</feature>
<accession>A0A5E8BCX3</accession>